<dbReference type="Pfam" id="PF09423">
    <property type="entry name" value="PhoD"/>
    <property type="match status" value="1"/>
</dbReference>
<dbReference type="InterPro" id="IPR018946">
    <property type="entry name" value="PhoD-like_MPP"/>
</dbReference>
<dbReference type="InterPro" id="IPR029052">
    <property type="entry name" value="Metallo-depent_PP-like"/>
</dbReference>
<feature type="domain" description="PhoD-like phosphatase metallophosphatase" evidence="1">
    <location>
        <begin position="143"/>
        <end position="484"/>
    </location>
</feature>
<keyword evidence="4" id="KW-1185">Reference proteome</keyword>
<reference evidence="3 4" key="1">
    <citation type="submission" date="2020-03" db="EMBL/GenBank/DDBJ databases">
        <title>Genomic Encyclopedia of Type Strains, Phase III (KMG-III): the genomes of soil and plant-associated and newly described type strains.</title>
        <authorList>
            <person name="Whitman W."/>
        </authorList>
    </citation>
    <scope>NUCLEOTIDE SEQUENCE [LARGE SCALE GENOMIC DNA]</scope>
    <source>
        <strain evidence="3 4">CECT 8804</strain>
    </source>
</reference>
<evidence type="ECO:0000313" key="3">
    <source>
        <dbReference type="EMBL" id="NIJ08954.1"/>
    </source>
</evidence>
<dbReference type="Gene3D" id="2.60.40.380">
    <property type="entry name" value="Purple acid phosphatase-like, N-terminal"/>
    <property type="match status" value="1"/>
</dbReference>
<dbReference type="PANTHER" id="PTHR43606">
    <property type="entry name" value="PHOSPHATASE, PUTATIVE (AFU_ORTHOLOGUE AFUA_6G08710)-RELATED"/>
    <property type="match status" value="1"/>
</dbReference>
<dbReference type="RefSeq" id="WP_167074116.1">
    <property type="nucleotide sequence ID" value="NZ_JAAOZC010000007.1"/>
</dbReference>
<dbReference type="SUPFAM" id="SSF56300">
    <property type="entry name" value="Metallo-dependent phosphatases"/>
    <property type="match status" value="1"/>
</dbReference>
<gene>
    <name evidence="3" type="ORF">FHS31_002584</name>
</gene>
<name>A0ABX0TW70_9SPHN</name>
<proteinExistence type="predicted"/>
<organism evidence="3 4">
    <name type="scientific">Sphingomonas vulcanisoli</name>
    <dbReference type="NCBI Taxonomy" id="1658060"/>
    <lineage>
        <taxon>Bacteria</taxon>
        <taxon>Pseudomonadati</taxon>
        <taxon>Pseudomonadota</taxon>
        <taxon>Alphaproteobacteria</taxon>
        <taxon>Sphingomonadales</taxon>
        <taxon>Sphingomonadaceae</taxon>
        <taxon>Sphingomonas</taxon>
    </lineage>
</organism>
<dbReference type="InterPro" id="IPR052900">
    <property type="entry name" value="Phospholipid_Metab_Enz"/>
</dbReference>
<dbReference type="EMBL" id="JAAOZC010000007">
    <property type="protein sequence ID" value="NIJ08954.1"/>
    <property type="molecule type" value="Genomic_DNA"/>
</dbReference>
<dbReference type="PANTHER" id="PTHR43606:SF2">
    <property type="entry name" value="ALKALINE PHOSPHATASE FAMILY PROTEIN (AFU_ORTHOLOGUE AFUA_5G03860)"/>
    <property type="match status" value="1"/>
</dbReference>
<sequence>MMTDFTRRDLIAAPALLALATRSAAIGPRDPFTLGVASGDPWPDGMVLWTRLAPDPLTSDGGMPARPVPVRWELAADPQFRRLLRHGTAIAEPAWGHSVHVELTGLLPGRPYWYRFIAGGAVSPVGRTRTAPTPGAKVDRARFCYGSCQKWEVGYYSAYHHMVAEDPDMILFLGDYIYEGAPEKGQVRLHANPEPKDVPGYRVRYAQYKTDPLLQAAHAAAPWVTTWDDHEVANDYADDLDEKNSDPMAFLKRRAAAYHVYYEHLPLRAHARPAPDGLTTLYRTIDWGGLAQFQVVDDRQFRSHRACQPPELIAAHKQYQVYVPDCPEIHDPRRTMLGSAQEAWLNGKLGSSRARWNLLTQQTLMTTLKRVDPDHPKSPEPVYSGDTWSTYQPARDRILQRWADARTPNPIALGGDIHSFFAGDMRLSPDGPPIAAEFVGGSITSLFHDPYLKLEAARSGGTYSENEVRGYGRVDLTPEVAEITFRGVRDATKPMSDIFDVKRFTVEAGRPGIAETA</sequence>
<dbReference type="Pfam" id="PF16655">
    <property type="entry name" value="PhoD_N"/>
    <property type="match status" value="1"/>
</dbReference>
<dbReference type="Proteomes" id="UP000727456">
    <property type="component" value="Unassembled WGS sequence"/>
</dbReference>
<protein>
    <submittedName>
        <fullName evidence="3">Alkaline phosphatase D</fullName>
        <ecNumber evidence="3">3.1.3.1</ecNumber>
    </submittedName>
</protein>
<accession>A0ABX0TW70</accession>
<evidence type="ECO:0000259" key="1">
    <source>
        <dbReference type="Pfam" id="PF09423"/>
    </source>
</evidence>
<evidence type="ECO:0000313" key="4">
    <source>
        <dbReference type="Proteomes" id="UP000727456"/>
    </source>
</evidence>
<dbReference type="InterPro" id="IPR038607">
    <property type="entry name" value="PhoD-like_sf"/>
</dbReference>
<dbReference type="InterPro" id="IPR032093">
    <property type="entry name" value="PhoD_N"/>
</dbReference>
<dbReference type="GO" id="GO:0004035">
    <property type="term" value="F:alkaline phosphatase activity"/>
    <property type="evidence" value="ECO:0007669"/>
    <property type="project" value="UniProtKB-EC"/>
</dbReference>
<dbReference type="EC" id="3.1.3.1" evidence="3"/>
<evidence type="ECO:0000259" key="2">
    <source>
        <dbReference type="Pfam" id="PF16655"/>
    </source>
</evidence>
<keyword evidence="3" id="KW-0378">Hydrolase</keyword>
<dbReference type="CDD" id="cd07389">
    <property type="entry name" value="MPP_PhoD"/>
    <property type="match status" value="1"/>
</dbReference>
<comment type="caution">
    <text evidence="3">The sequence shown here is derived from an EMBL/GenBank/DDBJ whole genome shotgun (WGS) entry which is preliminary data.</text>
</comment>
<feature type="domain" description="Phospholipase D N-terminal" evidence="2">
    <location>
        <begin position="34"/>
        <end position="130"/>
    </location>
</feature>
<dbReference type="Gene3D" id="3.60.21.70">
    <property type="entry name" value="PhoD-like phosphatase"/>
    <property type="match status" value="1"/>
</dbReference>